<keyword evidence="2" id="KW-1185">Reference proteome</keyword>
<reference evidence="2" key="2">
    <citation type="submission" date="2015-01" db="EMBL/GenBank/DDBJ databases">
        <title>Evolutionary Origins and Diversification of the Mycorrhizal Mutualists.</title>
        <authorList>
            <consortium name="DOE Joint Genome Institute"/>
            <consortium name="Mycorrhizal Genomics Consortium"/>
            <person name="Kohler A."/>
            <person name="Kuo A."/>
            <person name="Nagy L.G."/>
            <person name="Floudas D."/>
            <person name="Copeland A."/>
            <person name="Barry K.W."/>
            <person name="Cichocki N."/>
            <person name="Veneault-Fourrey C."/>
            <person name="LaButti K."/>
            <person name="Lindquist E.A."/>
            <person name="Lipzen A."/>
            <person name="Lundell T."/>
            <person name="Morin E."/>
            <person name="Murat C."/>
            <person name="Riley R."/>
            <person name="Ohm R."/>
            <person name="Sun H."/>
            <person name="Tunlid A."/>
            <person name="Henrissat B."/>
            <person name="Grigoriev I.V."/>
            <person name="Hibbett D.S."/>
            <person name="Martin F."/>
        </authorList>
    </citation>
    <scope>NUCLEOTIDE SEQUENCE [LARGE SCALE GENOMIC DNA]</scope>
    <source>
        <strain evidence="2">Marx 270</strain>
    </source>
</reference>
<dbReference type="EMBL" id="KN832034">
    <property type="protein sequence ID" value="KIN97115.1"/>
    <property type="molecule type" value="Genomic_DNA"/>
</dbReference>
<sequence length="95" mass="10433">MAPSLSPLTNSKSVHHATTHSNDALIRHAYPRCRGTLVLHASNVNEAHAWAEAITQAVAKAREGIVVVVGDSRWIRTCHCWCGGWDTFQVHGHVE</sequence>
<dbReference type="AlphaFoldDB" id="A0A0C3NNA3"/>
<dbReference type="InParanoid" id="A0A0C3NNA3"/>
<dbReference type="HOGENOM" id="CLU_2373656_0_0_1"/>
<evidence type="ECO:0000313" key="1">
    <source>
        <dbReference type="EMBL" id="KIN97115.1"/>
    </source>
</evidence>
<reference evidence="1 2" key="1">
    <citation type="submission" date="2014-04" db="EMBL/GenBank/DDBJ databases">
        <authorList>
            <consortium name="DOE Joint Genome Institute"/>
            <person name="Kuo A."/>
            <person name="Kohler A."/>
            <person name="Costa M.D."/>
            <person name="Nagy L.G."/>
            <person name="Floudas D."/>
            <person name="Copeland A."/>
            <person name="Barry K.W."/>
            <person name="Cichocki N."/>
            <person name="Veneault-Fourrey C."/>
            <person name="LaButti K."/>
            <person name="Lindquist E.A."/>
            <person name="Lipzen A."/>
            <person name="Lundell T."/>
            <person name="Morin E."/>
            <person name="Murat C."/>
            <person name="Sun H."/>
            <person name="Tunlid A."/>
            <person name="Henrissat B."/>
            <person name="Grigoriev I.V."/>
            <person name="Hibbett D.S."/>
            <person name="Martin F."/>
            <person name="Nordberg H.P."/>
            <person name="Cantor M.N."/>
            <person name="Hua S.X."/>
        </authorList>
    </citation>
    <scope>NUCLEOTIDE SEQUENCE [LARGE SCALE GENOMIC DNA]</scope>
    <source>
        <strain evidence="1 2">Marx 270</strain>
    </source>
</reference>
<evidence type="ECO:0000313" key="2">
    <source>
        <dbReference type="Proteomes" id="UP000054217"/>
    </source>
</evidence>
<proteinExistence type="predicted"/>
<gene>
    <name evidence="1" type="ORF">M404DRAFT_1006274</name>
</gene>
<dbReference type="Proteomes" id="UP000054217">
    <property type="component" value="Unassembled WGS sequence"/>
</dbReference>
<protein>
    <recommendedName>
        <fullName evidence="3">PH domain-containing protein</fullName>
    </recommendedName>
</protein>
<name>A0A0C3NNA3_PISTI</name>
<dbReference type="OrthoDB" id="2701944at2759"/>
<accession>A0A0C3NNA3</accession>
<organism evidence="1 2">
    <name type="scientific">Pisolithus tinctorius Marx 270</name>
    <dbReference type="NCBI Taxonomy" id="870435"/>
    <lineage>
        <taxon>Eukaryota</taxon>
        <taxon>Fungi</taxon>
        <taxon>Dikarya</taxon>
        <taxon>Basidiomycota</taxon>
        <taxon>Agaricomycotina</taxon>
        <taxon>Agaricomycetes</taxon>
        <taxon>Agaricomycetidae</taxon>
        <taxon>Boletales</taxon>
        <taxon>Sclerodermatineae</taxon>
        <taxon>Pisolithaceae</taxon>
        <taxon>Pisolithus</taxon>
    </lineage>
</organism>
<evidence type="ECO:0008006" key="3">
    <source>
        <dbReference type="Google" id="ProtNLM"/>
    </source>
</evidence>